<keyword evidence="2" id="KW-0732">Signal</keyword>
<feature type="compositionally biased region" description="Basic and acidic residues" evidence="1">
    <location>
        <begin position="138"/>
        <end position="149"/>
    </location>
</feature>
<feature type="compositionally biased region" description="Polar residues" evidence="1">
    <location>
        <begin position="232"/>
        <end position="252"/>
    </location>
</feature>
<feature type="compositionally biased region" description="Basic and acidic residues" evidence="1">
    <location>
        <begin position="214"/>
        <end position="231"/>
    </location>
</feature>
<accession>A0AAD7YCY9</accession>
<name>A0AAD7YCY9_MYTSE</name>
<gene>
    <name evidence="3" type="ORF">PYW07_009811</name>
</gene>
<feature type="region of interest" description="Disordered" evidence="1">
    <location>
        <begin position="121"/>
        <end position="149"/>
    </location>
</feature>
<keyword evidence="4" id="KW-1185">Reference proteome</keyword>
<dbReference type="AlphaFoldDB" id="A0AAD7YCY9"/>
<proteinExistence type="predicted"/>
<feature type="chain" id="PRO_5041986939" evidence="2">
    <location>
        <begin position="16"/>
        <end position="306"/>
    </location>
</feature>
<feature type="compositionally biased region" description="Polar residues" evidence="1">
    <location>
        <begin position="198"/>
        <end position="212"/>
    </location>
</feature>
<evidence type="ECO:0000313" key="4">
    <source>
        <dbReference type="Proteomes" id="UP001231518"/>
    </source>
</evidence>
<reference evidence="3" key="1">
    <citation type="submission" date="2023-03" db="EMBL/GenBank/DDBJ databases">
        <title>Chromosome-level genomes of two armyworms, Mythimna separata and Mythimna loreyi, provide insights into the biosynthesis and reception of sex pheromones.</title>
        <authorList>
            <person name="Zhao H."/>
        </authorList>
    </citation>
    <scope>NUCLEOTIDE SEQUENCE</scope>
    <source>
        <strain evidence="3">BeijingLab</strain>
        <tissue evidence="3">Pupa</tissue>
    </source>
</reference>
<feature type="region of interest" description="Disordered" evidence="1">
    <location>
        <begin position="198"/>
        <end position="261"/>
    </location>
</feature>
<protein>
    <submittedName>
        <fullName evidence="3">Uncharacterized protein</fullName>
    </submittedName>
</protein>
<comment type="caution">
    <text evidence="3">The sequence shown here is derived from an EMBL/GenBank/DDBJ whole genome shotgun (WGS) entry which is preliminary data.</text>
</comment>
<dbReference type="EMBL" id="JARGEI010000023">
    <property type="protein sequence ID" value="KAJ8710445.1"/>
    <property type="molecule type" value="Genomic_DNA"/>
</dbReference>
<sequence length="306" mass="34612">MLQVLIISLVATSSAFTTHRYDAYDSFGNYRPNAPPLDNFPRNHNSNGHRPAQTYEYAGRYEGFVISDVYQRPSDGANRRVGMPYSYQNPYQWNRQVPWNRVVVTEPVKFFNRFEGSNEDREYLYNPDTKNGRPVVQQDKEQDPNPRKQANEINVTEGNLPQISTQSDDVNSTLVTTESQITWNQGVTEDNANITARSIHSDNNSNSLNVAEQNDGKINRSNDNRNSKANDSKVYSTKTTQDNEVTPSTQAPRTKPYEDDRWIWSNGEDQAVETTTLYDLDDRAAFSGNGCPDGKVKFGTVCVAAD</sequence>
<dbReference type="Proteomes" id="UP001231518">
    <property type="component" value="Chromosome 23"/>
</dbReference>
<organism evidence="3 4">
    <name type="scientific">Mythimna separata</name>
    <name type="common">Oriental armyworm</name>
    <name type="synonym">Pseudaletia separata</name>
    <dbReference type="NCBI Taxonomy" id="271217"/>
    <lineage>
        <taxon>Eukaryota</taxon>
        <taxon>Metazoa</taxon>
        <taxon>Ecdysozoa</taxon>
        <taxon>Arthropoda</taxon>
        <taxon>Hexapoda</taxon>
        <taxon>Insecta</taxon>
        <taxon>Pterygota</taxon>
        <taxon>Neoptera</taxon>
        <taxon>Endopterygota</taxon>
        <taxon>Lepidoptera</taxon>
        <taxon>Glossata</taxon>
        <taxon>Ditrysia</taxon>
        <taxon>Noctuoidea</taxon>
        <taxon>Noctuidae</taxon>
        <taxon>Noctuinae</taxon>
        <taxon>Hadenini</taxon>
        <taxon>Mythimna</taxon>
    </lineage>
</organism>
<evidence type="ECO:0000256" key="1">
    <source>
        <dbReference type="SAM" id="MobiDB-lite"/>
    </source>
</evidence>
<feature type="signal peptide" evidence="2">
    <location>
        <begin position="1"/>
        <end position="15"/>
    </location>
</feature>
<evidence type="ECO:0000256" key="2">
    <source>
        <dbReference type="SAM" id="SignalP"/>
    </source>
</evidence>
<evidence type="ECO:0000313" key="3">
    <source>
        <dbReference type="EMBL" id="KAJ8710445.1"/>
    </source>
</evidence>